<dbReference type="InterPro" id="IPR019820">
    <property type="entry name" value="Sec-indep_translocase_CS"/>
</dbReference>
<dbReference type="AlphaFoldDB" id="A0A1X7K8K2"/>
<protein>
    <recommendedName>
        <fullName evidence="5">Sec-independent protein translocase protein TatC</fullName>
    </recommendedName>
</protein>
<dbReference type="PROSITE" id="PS01218">
    <property type="entry name" value="TATC"/>
    <property type="match status" value="1"/>
</dbReference>
<feature type="transmembrane region" description="Helical" evidence="5">
    <location>
        <begin position="223"/>
        <end position="238"/>
    </location>
</feature>
<evidence type="ECO:0000256" key="2">
    <source>
        <dbReference type="ARBA" id="ARBA00022692"/>
    </source>
</evidence>
<keyword evidence="4 5" id="KW-0472">Membrane</keyword>
<name>A0A1X7K8K2_9BACL</name>
<keyword evidence="3 5" id="KW-1133">Transmembrane helix</keyword>
<dbReference type="PANTHER" id="PTHR30371">
    <property type="entry name" value="SEC-INDEPENDENT PROTEIN TRANSLOCASE PROTEIN TATC"/>
    <property type="match status" value="1"/>
</dbReference>
<dbReference type="GO" id="GO:0043953">
    <property type="term" value="P:protein transport by the Tat complex"/>
    <property type="evidence" value="ECO:0007669"/>
    <property type="project" value="UniProtKB-UniRule"/>
</dbReference>
<feature type="transmembrane region" description="Helical" evidence="5">
    <location>
        <begin position="137"/>
        <end position="161"/>
    </location>
</feature>
<dbReference type="HAMAP" id="MF_00902">
    <property type="entry name" value="TatC"/>
    <property type="match status" value="1"/>
</dbReference>
<dbReference type="GO" id="GO:0009977">
    <property type="term" value="F:proton motive force dependent protein transmembrane transporter activity"/>
    <property type="evidence" value="ECO:0007669"/>
    <property type="project" value="TreeGrafter"/>
</dbReference>
<accession>A0A1X7K8K2</accession>
<organism evidence="6 7">
    <name type="scientific">Paenibacillus aquistagni</name>
    <dbReference type="NCBI Taxonomy" id="1852522"/>
    <lineage>
        <taxon>Bacteria</taxon>
        <taxon>Bacillati</taxon>
        <taxon>Bacillota</taxon>
        <taxon>Bacilli</taxon>
        <taxon>Bacillales</taxon>
        <taxon>Paenibacillaceae</taxon>
        <taxon>Paenibacillus</taxon>
    </lineage>
</organism>
<feature type="transmembrane region" description="Helical" evidence="5">
    <location>
        <begin position="50"/>
        <end position="75"/>
    </location>
</feature>
<gene>
    <name evidence="5" type="primary">tatC</name>
    <name evidence="6" type="ORF">SAMN06295960_2193</name>
</gene>
<keyword evidence="5" id="KW-0813">Transport</keyword>
<evidence type="ECO:0000313" key="6">
    <source>
        <dbReference type="EMBL" id="SMG37135.1"/>
    </source>
</evidence>
<evidence type="ECO:0000256" key="5">
    <source>
        <dbReference type="HAMAP-Rule" id="MF_00902"/>
    </source>
</evidence>
<keyword evidence="2 5" id="KW-0812">Transmembrane</keyword>
<dbReference type="EMBL" id="FXAZ01000002">
    <property type="protein sequence ID" value="SMG37135.1"/>
    <property type="molecule type" value="Genomic_DNA"/>
</dbReference>
<keyword evidence="5" id="KW-1003">Cell membrane</keyword>
<feature type="transmembrane region" description="Helical" evidence="5">
    <location>
        <begin position="95"/>
        <end position="116"/>
    </location>
</feature>
<dbReference type="Pfam" id="PF00902">
    <property type="entry name" value="TatC"/>
    <property type="match status" value="1"/>
</dbReference>
<sequence>MERGFEHKNRRANSRFEPSFLQRQVGVRMSEWDKEQMTFIEHFTELRKRIIYIILVLVVGLVGGFIVADPIYQYIIKQPPANGFTFHSFSLWDGVGIYMKFSLIVAIAIALPFTMYQLWAFVSPGLRPVERRATLKYIPFVFLLFLVGLAFGYFVVLPMAYQFTTSINQYLHLEETYGITQYLTFMFNILLPMSILFELPLVIMFLTGIRILNPLRLRKMRRIAYFALVVIGVTLSPPDVMSDILVTIPLLVLYEFSVLMSSIVYRKQLRQQQEWEEQFDAEGKETSSA</sequence>
<evidence type="ECO:0000256" key="3">
    <source>
        <dbReference type="ARBA" id="ARBA00022989"/>
    </source>
</evidence>
<evidence type="ECO:0000256" key="4">
    <source>
        <dbReference type="ARBA" id="ARBA00023136"/>
    </source>
</evidence>
<feature type="transmembrane region" description="Helical" evidence="5">
    <location>
        <begin position="181"/>
        <end position="211"/>
    </location>
</feature>
<comment type="similarity">
    <text evidence="5">Belongs to the TatC family.</text>
</comment>
<comment type="subunit">
    <text evidence="5">Forms a complex with TatA.</text>
</comment>
<keyword evidence="5" id="KW-0653">Protein transport</keyword>
<reference evidence="6 7" key="1">
    <citation type="submission" date="2017-04" db="EMBL/GenBank/DDBJ databases">
        <authorList>
            <person name="Afonso C.L."/>
            <person name="Miller P.J."/>
            <person name="Scott M.A."/>
            <person name="Spackman E."/>
            <person name="Goraichik I."/>
            <person name="Dimitrov K.M."/>
            <person name="Suarez D.L."/>
            <person name="Swayne D.E."/>
        </authorList>
    </citation>
    <scope>NUCLEOTIDE SEQUENCE [LARGE SCALE GENOMIC DNA]</scope>
    <source>
        <strain evidence="6 7">11</strain>
    </source>
</reference>
<dbReference type="PRINTS" id="PR01840">
    <property type="entry name" value="TATCFAMILY"/>
</dbReference>
<dbReference type="NCBIfam" id="TIGR00945">
    <property type="entry name" value="tatC"/>
    <property type="match status" value="1"/>
</dbReference>
<dbReference type="STRING" id="1852522.SAMN06295960_2193"/>
<dbReference type="InterPro" id="IPR002033">
    <property type="entry name" value="TatC"/>
</dbReference>
<dbReference type="PANTHER" id="PTHR30371:SF0">
    <property type="entry name" value="SEC-INDEPENDENT PROTEIN TRANSLOCASE PROTEIN TATC, CHLOROPLASTIC-RELATED"/>
    <property type="match status" value="1"/>
</dbReference>
<comment type="function">
    <text evidence="5">Part of the twin-arginine translocation (Tat) system that transports large folded proteins containing a characteristic twin-arginine motif in their signal peptide across membranes.</text>
</comment>
<dbReference type="GO" id="GO:0065002">
    <property type="term" value="P:intracellular protein transmembrane transport"/>
    <property type="evidence" value="ECO:0007669"/>
    <property type="project" value="TreeGrafter"/>
</dbReference>
<comment type="subcellular location">
    <subcellularLocation>
        <location evidence="5">Cell membrane</location>
        <topology evidence="5">Multi-pass membrane protein</topology>
    </subcellularLocation>
    <subcellularLocation>
        <location evidence="1">Membrane</location>
        <topology evidence="1">Multi-pass membrane protein</topology>
    </subcellularLocation>
</comment>
<evidence type="ECO:0000313" key="7">
    <source>
        <dbReference type="Proteomes" id="UP000193834"/>
    </source>
</evidence>
<feature type="transmembrane region" description="Helical" evidence="5">
    <location>
        <begin position="244"/>
        <end position="265"/>
    </location>
</feature>
<evidence type="ECO:0000256" key="1">
    <source>
        <dbReference type="ARBA" id="ARBA00004141"/>
    </source>
</evidence>
<proteinExistence type="inferred from homology"/>
<dbReference type="Proteomes" id="UP000193834">
    <property type="component" value="Unassembled WGS sequence"/>
</dbReference>
<keyword evidence="7" id="KW-1185">Reference proteome</keyword>
<keyword evidence="5" id="KW-0811">Translocation</keyword>
<dbReference type="GO" id="GO:0033281">
    <property type="term" value="C:TAT protein transport complex"/>
    <property type="evidence" value="ECO:0007669"/>
    <property type="project" value="UniProtKB-UniRule"/>
</dbReference>